<dbReference type="PANTHER" id="PTHR32305">
    <property type="match status" value="1"/>
</dbReference>
<dbReference type="CDD" id="cd00118">
    <property type="entry name" value="LysM"/>
    <property type="match status" value="1"/>
</dbReference>
<dbReference type="Pfam" id="PF25023">
    <property type="entry name" value="TEN_YD-shell"/>
    <property type="match status" value="1"/>
</dbReference>
<dbReference type="Pfam" id="PF01476">
    <property type="entry name" value="LysM"/>
    <property type="match status" value="1"/>
</dbReference>
<dbReference type="SMART" id="SM00257">
    <property type="entry name" value="LysM"/>
    <property type="match status" value="1"/>
</dbReference>
<keyword evidence="5" id="KW-1185">Reference proteome</keyword>
<feature type="domain" description="LysM" evidence="3">
    <location>
        <begin position="3843"/>
        <end position="3890"/>
    </location>
</feature>
<dbReference type="Gene3D" id="3.10.350.10">
    <property type="entry name" value="LysM domain"/>
    <property type="match status" value="1"/>
</dbReference>
<comment type="caution">
    <text evidence="4">The sequence shown here is derived from an EMBL/GenBank/DDBJ whole genome shotgun (WGS) entry which is preliminary data.</text>
</comment>
<protein>
    <submittedName>
        <fullName evidence="4">LysM peptidoglycan-binding domain-containing protein</fullName>
    </submittedName>
</protein>
<dbReference type="InterPro" id="IPR056823">
    <property type="entry name" value="TEN-like_YD-shell"/>
</dbReference>
<evidence type="ECO:0000313" key="4">
    <source>
        <dbReference type="EMBL" id="MBE7367178.1"/>
    </source>
</evidence>
<dbReference type="Proteomes" id="UP000806285">
    <property type="component" value="Unassembled WGS sequence"/>
</dbReference>
<dbReference type="NCBIfam" id="TIGR01643">
    <property type="entry name" value="YD_repeat_2x"/>
    <property type="match status" value="16"/>
</dbReference>
<dbReference type="RefSeq" id="WP_193675804.1">
    <property type="nucleotide sequence ID" value="NZ_JADDIV010000002.1"/>
</dbReference>
<accession>A0ABR9S0Z0</accession>
<reference evidence="4 5" key="1">
    <citation type="submission" date="2020-10" db="EMBL/GenBank/DDBJ databases">
        <title>Ramlibacter sp. HM2 16S ribosomal RNA gene Genome sequencing and assembly.</title>
        <authorList>
            <person name="Kang M."/>
        </authorList>
    </citation>
    <scope>NUCLEOTIDE SEQUENCE [LARGE SCALE GENOMIC DNA]</scope>
    <source>
        <strain evidence="4 5">HM2</strain>
    </source>
</reference>
<evidence type="ECO:0000256" key="2">
    <source>
        <dbReference type="SAM" id="MobiDB-lite"/>
    </source>
</evidence>
<feature type="region of interest" description="Disordered" evidence="2">
    <location>
        <begin position="4506"/>
        <end position="4527"/>
    </location>
</feature>
<keyword evidence="1" id="KW-0677">Repeat</keyword>
<dbReference type="InterPro" id="IPR050708">
    <property type="entry name" value="T6SS_VgrG/RHS"/>
</dbReference>
<evidence type="ECO:0000256" key="1">
    <source>
        <dbReference type="ARBA" id="ARBA00022737"/>
    </source>
</evidence>
<dbReference type="PANTHER" id="PTHR32305:SF15">
    <property type="entry name" value="PROTEIN RHSA-RELATED"/>
    <property type="match status" value="1"/>
</dbReference>
<dbReference type="InterPro" id="IPR006530">
    <property type="entry name" value="YD"/>
</dbReference>
<dbReference type="InterPro" id="IPR036779">
    <property type="entry name" value="LysM_dom_sf"/>
</dbReference>
<dbReference type="EMBL" id="JADDIV010000002">
    <property type="protein sequence ID" value="MBE7367178.1"/>
    <property type="molecule type" value="Genomic_DNA"/>
</dbReference>
<feature type="compositionally biased region" description="Basic and acidic residues" evidence="2">
    <location>
        <begin position="4582"/>
        <end position="4593"/>
    </location>
</feature>
<proteinExistence type="predicted"/>
<dbReference type="InterPro" id="IPR026835">
    <property type="entry name" value="YqcG_C"/>
</dbReference>
<dbReference type="InterPro" id="IPR018392">
    <property type="entry name" value="LysM"/>
</dbReference>
<sequence>MVAIVSGNSLGLNLTSHQTLGMPLGAGAVHGRNGESAYVNVATGNLVIQRVEDVLSLRGVDGTALRTYNSQGLFNDDNGDNWSTGFVLQPLQLTGTLNTAGSTLTRTARDGSASAYVFDSVSGLYRTTQGAGAHDTITFIAADSQLEWRDGSSGLTQRYQSDGAFRLLATADATGYRVTYTYDAQGRIVSETADSGETRQYAYTTEGNLHRVLTYRGDGTPLSHLQFLYDGSNRLVKTVVDHTPQDYDVSDMNRYVTDYEYDGSSKRLAGITQSDGTRLAFTYVDVGGGTFKLASVQDALGQTTSFAYGAGHCTVTDALGLVTRYDFDAEGQLTSLTPPPVAGVAAARSFSYAANGDVLAVTEGTGRITTFAYDDRGNQVLQRDHAGNTVRKAYDARNQLIAETAYLQPDPDGGGTGQPAQPLTSRFVYEGGSRALLRFSITAEGAVTEHRYNALGDRVSTVVYAGATYPVGGLAEADVPAESALATWCAAQDLTRTRRSDMTYDARGHLRTRTAYSASDAAGAGAGIASVEQFVRDASGRLLQVVSPSQGVTQFTYDGLGRVLTQTNALGQVTVTQYDDAGRRTVVLNPDGLTTTQAYDAAGRLVSTSHSTAAGAGLGETRFFYDAGGRLRMTQDPTGVRHWTLYDEEGRKSAEVDGNGSLTEFAYDGNGRLTHSISYATAISTAPLTDAAGAPVLGVSPAALRPTSTTADVQTWNAYDGAGRLVRTARTVGTGTSAAVEAIAYDGASRIVRTTQYANLALASSLSPGSIPVPAATARDRIVRHFHDDTGALEGTLDAEGYLTTFTYDAAGREVQRVRHASATTQSLRAAGTLAQLKPPVNGSDISSFNYYDGKGQRIAEVDAEGYLTEWGYDVAGNLVSTLRHANRAATPVTVTSSLASLRPTPSVHDQVSTRTFDSLGRLTEETGVDRVTTRYAYDSGGRLVSTVRAVNTDEARTLLVRYDVQGRLVGELSALGASLLVGGQTPAQVDAIWAQHGTRYTYDAAGRRTSTTDANGNVRWHYYDADGSLRYTINSLGEVKERRYDALGRLHKEIAYSAVSGVRGPGGLIASAIAVTANAATDSVTTYSYARDSTVASVLDAEGNQTSIQYNSFGEEILRTQYHLSSGVRFTQQYTVDRRGLRTATLSDPNQIAALETTEYDAFGRATRRIDANGKARVDEYDRLGRVVVSRDPMGGARSASYDAFGRQLTTTDALGNTSTFTYDPETRSVSMTTPEGVRTETSYTRHGQVHTLKDGRGGVTTYTYDRDGRLVGKSSPLATESSSYDAAGRLVETRDAAGNRVNYAYDAADRVLTRTVDSSGLALATRYTYDAKGQRVTVTDPNGNVTTYAYDRKGRVATETVDPGGLNLRTTYTYDAADRTLTVTSPAGTRTQYVYDSLGRRTSERVDPAGLNLERKWAYDDAGNAISSTDALGNSTLYAYDGNGRLAFTVDPLGAVVQNFYDAEGRLVRVIRYATPVNVASLPPAPGFTDIQSRVLTSAADVTEYQVHDRDGRRIATVDGTGAVVRFTYDANGNVVQRDAFANRIDLSAWTGVGIPLPLPDPSRDTRQTTVYDGVNRAVFSMDGLGAVVEYRYDPNGAVVERIAYARPVPLDTPATVAGMTAAVGAVANAGRDVRLRYSYDAAGRLVASVDGMGSVQKRVYDRNGNVLQEIHLSTAIGDTATPATAPRTADDRILSYSYDAANRRVLSVDPENAAVRTQYDAGGRVSSRTALATKVEAAALAAWSGTPPTIASTADDRTDRFAYDAAGRLVFEVDALRQVKKHVHDANGRLLETRRYESRLDPAVAVTVSTVSANVSESALDRREMHAYDAAGRRSSTTDALGQVERWTYDGLGNKASFINKQGATWTYSYDAAGRLVRERSPEVTLASSSFDPVAKTVVEGATRQVAIETVLRYDGLGNLTQRTEAAGLAEERSTRYEYDAAGRQVRVIFPPVGVYDAANDNPLANDGLSPRRDVENRSLEARTYYDALGNAVANRDVGGGLSQKVYDRAGRVAYEVDAAGYVTGYSRDTFGAVTALTRYGSGTALAGRQLTSATQAVSRAEVEGVLNASSFNHATDRVLRSSYDRAGRLVDTWQPAAFMYDAGLATSESAASARTRRQYNAFGDMVQESRARDSAATVWYHTHRYFDVLGRERAIVDPLGHVTTRAYDKFGNLERVTEYATAATPGSWNLAMFVVPGGSSADRATSYAYDLLDRKTGETRIAVEYSTGPAATTVVGNLTTTYGYDALGNQVRTTNALGESTLTFHDVLGRVVAVATPFQASNATNTLVEFKRDAHGNVVVKLEHNTPVVMDAGYVPLPAAPTDRSTITRFDALGRELEVRDANDSTLFSSYDAAGRVAKTWRAVTDADGHTRTQFQLNVYDALGQLVETLTPASTTVVQGGMHANYTPFIDYGDHVQATPARMALQWSDLVDPQGGSVRIEVDYVVTTQVVKYIWGSEVLVPESRLAKASRDFTAAAAAGGGEVTWGEKADRIAGIRVLQFVDGQWRSKWEGTLANASGSGVNVLSQAEAGYVSTRQEFNAFGEMTRRGTQGALQEYYDYDAAGRVWRTNAGDGVDRVQLYDLRGNVSAEIRSSGAGGVNQDVRAYQSVDQAHADSYSRRTDIQYNALGHVASRTEAVRTETRGGVTVQRQFVAASVRSAVPVGDLQTASAWTGMNEVTLGWNSLAPLGSGELRVVIDYKTPVTRHGGVYDAEFGYTTPVSYSGGVAKSYAAGLFDGTTHAAGLTLTWAETAGTPTTGGVGQVTRVRVEKKDISGNWATVIDQAPGYGRNEILLGAPEDPQTAVMLQVRALGSTAWTGVPAATLVDFGNAYRYDASALVAGTYEYIVTTTPQGKPGDVTASGTVSVTQPLLSSIPVAINFAGFPQGKLYWVHQDFSTQQVMRYRPVGGTAWSTLPVNVFGYNSDVDGVDTAHLSSGSYQFELLWTLAGQSSATQHATGTFTIVPGTSAYTIPASGLPNITNVALGTILIPGTYTGGDEANSYYTPPTNVTALTWDACGATSARYYNGSSWVSVTIDRALAHTDPYTGGYYGTERMRLDHLGFGTWYLEVVRTGERIATARYDVSIYGRQLTVTTPPYTPATYVSATPTTYSVSVTTPSSSYALSTAEGRSIQGLTSSALGNRAFRPVVAQNTDRWGNVVAITDPRSSSWVTTYRFNANNQMVQQSLPSIAVIGVATTQVYYDALGRQVAIQDANGNVNGQVYDGAGNVIEERQADTGVVRHVYDALGMRIQTTDAESRVVKYEYDRAGNLLAVDKGQLPTYQSSGSNVVWAGLATIKDRWTYDQLGQKLTYTNGNGDRLTYTYDLRGNVVETRQALGQKTRAAFDAQGRKIAELDANGFVSRWSYDYFGRVTDHSDLGGARYTYTYDHARQLTTQKNTRGQNLQYGYDAAGQLVRLHDAALNQTTTYMYDAGGRHIRERVVQNGLTYQDNHLAYDALGRLRDVADARVHVSMDYDKVGNRTFVATTVGYQGVTGEVAPSTVARYFKYDTMNRQTVVDAINPAGDIGTDRGHVITYDRNGNRTSDTSWGKRVAATNGASAVLYYNDDSDGTGVPNNNLTFSKADGWTTEVYRYDAANRLQSIVRDGVMVNHRRYDGADRLLFSGPASLPTGYLSAARTDLKENEDDGLSQTYSRYDANGRLLYQRTVGSDGQDRAIVSWDPSQDIGGGVRAAGYDGVGNAKGYAVRDAKSGTVTTYNTTFKRFEGHQADEINASSTVTAPGKTTHGYDANGHLVSLRDSSMSANNRDFVNDSQGRALYVNQAGRVQRQLIVNGEVLALYGAGINEKEPRKTDGNPNFANLADFELGYAPINSKYPNASPGTYIIRAGDSLQSIAQSAYGDSALWYRIAEANGLVTSTDLKVGQTLSIPNRVGTVHNNSTTFEPYDPSKITGDVTPHLPMPKEGCGGIGQLLMVIVAVIVTIYTAGAAATGLGAVTATGGTATTFTTGLAAMAGGTATVNGVAITIGASAGGALTTGAAVSMASAAIGGAVGSIASQSVGIATGAQERFDWRGVGLGALSTGLTAGLASPGSALAGAGLRSSVSRAIVGNLATQGVAVALGLQPSFSWRGVAASAVGAAVGRVVGDELQAAWGESPLGSYAARGVSGLLAGTAAAVAGGGKVLIRQIAIDAFGNALSQSIADAVSGESTRITGAGLRTERSQPSLIDLEEASVVAGPAQDRPSPTARFTSAWSGILTATQTGAPEWATTTQQQQSSELYQKSLGEMKEVLENTAQNPRLREALLGRYDAWMQEGGWVKPPMVQNAMVAFGTLIGDPTPEGAVALSMAMSGSHGIRTSPEAMGGLLGMLALRNEPDRVLGNLDRMVKSSVAYDGTTYNSFQFGGVKSNALDVVGTLIPTAQGGATRSATLAGRIGLAAGRALVDGINYLAQVSLGTTVGRAAIMSMALRTAALTGLPAPVPGVGIHVTPKAAKAVESTLVDVGPQGQHPARFYVRPNAEILDSKTFDRNGSFRAGVRDQAWDDAVDPTTGRVQDPLTGTGINKSDRWEMGHRPQMEYWKQRQDAIRQWLYDDKLVTRGEFLNRMNDPSRYRPELPSSNRSHQGEDRSNWFRR</sequence>
<dbReference type="Gene3D" id="2.180.10.10">
    <property type="entry name" value="RHS repeat-associated core"/>
    <property type="match status" value="10"/>
</dbReference>
<gene>
    <name evidence="4" type="ORF">IM787_06360</name>
</gene>
<dbReference type="Gene3D" id="3.90.930.1">
    <property type="match status" value="1"/>
</dbReference>
<evidence type="ECO:0000259" key="3">
    <source>
        <dbReference type="PROSITE" id="PS51782"/>
    </source>
</evidence>
<dbReference type="Pfam" id="PF05593">
    <property type="entry name" value="RHS_repeat"/>
    <property type="match status" value="12"/>
</dbReference>
<feature type="region of interest" description="Disordered" evidence="2">
    <location>
        <begin position="4565"/>
        <end position="4593"/>
    </location>
</feature>
<dbReference type="PROSITE" id="PS51782">
    <property type="entry name" value="LYSM"/>
    <property type="match status" value="1"/>
</dbReference>
<organism evidence="4 5">
    <name type="scientific">Ramlibacter pallidus</name>
    <dbReference type="NCBI Taxonomy" id="2780087"/>
    <lineage>
        <taxon>Bacteria</taxon>
        <taxon>Pseudomonadati</taxon>
        <taxon>Pseudomonadota</taxon>
        <taxon>Betaproteobacteria</taxon>
        <taxon>Burkholderiales</taxon>
        <taxon>Comamonadaceae</taxon>
        <taxon>Ramlibacter</taxon>
    </lineage>
</organism>
<evidence type="ECO:0000313" key="5">
    <source>
        <dbReference type="Proteomes" id="UP000806285"/>
    </source>
</evidence>
<dbReference type="InterPro" id="IPR031325">
    <property type="entry name" value="RHS_repeat"/>
</dbReference>
<name>A0ABR9S0Z0_9BURK</name>
<dbReference type="Pfam" id="PF14410">
    <property type="entry name" value="GH-E"/>
    <property type="match status" value="1"/>
</dbReference>